<dbReference type="PANTHER" id="PTHR43319:SF3">
    <property type="entry name" value="BETA-LACTAMASE-RELATED DOMAIN-CONTAINING PROTEIN"/>
    <property type="match status" value="1"/>
</dbReference>
<dbReference type="EC" id="3.1.1.103" evidence="2"/>
<dbReference type="RefSeq" id="WP_351962008.1">
    <property type="nucleotide sequence ID" value="NZ_JBEOZM010000035.1"/>
</dbReference>
<dbReference type="Pfam" id="PF00144">
    <property type="entry name" value="Beta-lactamase"/>
    <property type="match status" value="1"/>
</dbReference>
<sequence length="385" mass="41076">MSATQYAPAAKASGYTAPRFAGLREAFESNLRNGDDLGASVAVYHHGRLVVDLWGGARDTSGTPYPEDALHVGYSTTKGVMGLVLASLVDTGEVDVDAPVSAYWPDFGAVGKDSVLVRELASHQAGLPAFEEPVTEADLADWDGCVRRLARQAPAWSPGTRHGYHALTLGYLVGEVVRRASGKSVGHLLRERFARDGDLQAWIGLPTEHNHRVVRYQDASPTPGIGAFAATAAEAPDTLTHATFHNPVVTADLFNDPALWRPEIPAANGVFDARSLARLYSTVVDGPLRVVSPISVDRVRRPQVHGTDEVLVDQPTRFGTVFGLSSPRQPMLGSGSFGHDGLGGHLAFAHPESGIAFALLTNRAIPDPTPHTRLWRLLSAVAAAL</sequence>
<keyword evidence="3" id="KW-1185">Reference proteome</keyword>
<evidence type="ECO:0000313" key="2">
    <source>
        <dbReference type="EMBL" id="MER6273760.1"/>
    </source>
</evidence>
<dbReference type="GO" id="GO:0016787">
    <property type="term" value="F:hydrolase activity"/>
    <property type="evidence" value="ECO:0007669"/>
    <property type="project" value="UniProtKB-KW"/>
</dbReference>
<dbReference type="InterPro" id="IPR012338">
    <property type="entry name" value="Beta-lactam/transpept-like"/>
</dbReference>
<dbReference type="Proteomes" id="UP001490365">
    <property type="component" value="Unassembled WGS sequence"/>
</dbReference>
<dbReference type="SUPFAM" id="SSF56601">
    <property type="entry name" value="beta-lactamase/transpeptidase-like"/>
    <property type="match status" value="1"/>
</dbReference>
<gene>
    <name evidence="2" type="ORF">ABT211_41860</name>
</gene>
<dbReference type="InterPro" id="IPR052907">
    <property type="entry name" value="Beta-lactamase/esterase"/>
</dbReference>
<dbReference type="EMBL" id="JBEOZM010000035">
    <property type="protein sequence ID" value="MER6273760.1"/>
    <property type="molecule type" value="Genomic_DNA"/>
</dbReference>
<protein>
    <submittedName>
        <fullName evidence="2">Serine hydrolase domain-containing protein</fullName>
        <ecNumber evidence="2">3.1.1.103</ecNumber>
    </submittedName>
</protein>
<dbReference type="Gene3D" id="3.40.710.10">
    <property type="entry name" value="DD-peptidase/beta-lactamase superfamily"/>
    <property type="match status" value="1"/>
</dbReference>
<name>A0ABV1TUT3_9ACTN</name>
<proteinExistence type="predicted"/>
<accession>A0ABV1TUT3</accession>
<evidence type="ECO:0000313" key="3">
    <source>
        <dbReference type="Proteomes" id="UP001490365"/>
    </source>
</evidence>
<keyword evidence="2" id="KW-0378">Hydrolase</keyword>
<feature type="domain" description="Beta-lactamase-related" evidence="1">
    <location>
        <begin position="28"/>
        <end position="379"/>
    </location>
</feature>
<organism evidence="2 3">
    <name type="scientific">Streptomyces sp. 900105755</name>
    <dbReference type="NCBI Taxonomy" id="3154389"/>
    <lineage>
        <taxon>Bacteria</taxon>
        <taxon>Bacillati</taxon>
        <taxon>Actinomycetota</taxon>
        <taxon>Actinomycetes</taxon>
        <taxon>Kitasatosporales</taxon>
        <taxon>Streptomycetaceae</taxon>
        <taxon>Streptomyces</taxon>
    </lineage>
</organism>
<comment type="caution">
    <text evidence="2">The sequence shown here is derived from an EMBL/GenBank/DDBJ whole genome shotgun (WGS) entry which is preliminary data.</text>
</comment>
<evidence type="ECO:0000259" key="1">
    <source>
        <dbReference type="Pfam" id="PF00144"/>
    </source>
</evidence>
<reference evidence="2 3" key="1">
    <citation type="submission" date="2024-06" db="EMBL/GenBank/DDBJ databases">
        <title>The Natural Products Discovery Center: Release of the First 8490 Sequenced Strains for Exploring Actinobacteria Biosynthetic Diversity.</title>
        <authorList>
            <person name="Kalkreuter E."/>
            <person name="Kautsar S.A."/>
            <person name="Yang D."/>
            <person name="Bader C.D."/>
            <person name="Teijaro C.N."/>
            <person name="Fluegel L."/>
            <person name="Davis C.M."/>
            <person name="Simpson J.R."/>
            <person name="Lauterbach L."/>
            <person name="Steele A.D."/>
            <person name="Gui C."/>
            <person name="Meng S."/>
            <person name="Li G."/>
            <person name="Viehrig K."/>
            <person name="Ye F."/>
            <person name="Su P."/>
            <person name="Kiefer A.F."/>
            <person name="Nichols A."/>
            <person name="Cepeda A.J."/>
            <person name="Yan W."/>
            <person name="Fan B."/>
            <person name="Jiang Y."/>
            <person name="Adhikari A."/>
            <person name="Zheng C.-J."/>
            <person name="Schuster L."/>
            <person name="Cowan T.M."/>
            <person name="Smanski M.J."/>
            <person name="Chevrette M.G."/>
            <person name="De Carvalho L.P.S."/>
            <person name="Shen B."/>
        </authorList>
    </citation>
    <scope>NUCLEOTIDE SEQUENCE [LARGE SCALE GENOMIC DNA]</scope>
    <source>
        <strain evidence="2 3">NPDC001694</strain>
    </source>
</reference>
<dbReference type="PANTHER" id="PTHR43319">
    <property type="entry name" value="BETA-LACTAMASE-RELATED"/>
    <property type="match status" value="1"/>
</dbReference>
<dbReference type="InterPro" id="IPR001466">
    <property type="entry name" value="Beta-lactam-related"/>
</dbReference>